<dbReference type="PANTHER" id="PTHR38479">
    <property type="entry name" value="LMO0824 PROTEIN"/>
    <property type="match status" value="1"/>
</dbReference>
<reference evidence="1 2" key="1">
    <citation type="journal article" date="2006" name="Science">
        <title>Genome of rice cluster I archaea -- the key methane producers in the rice rhizosphere.</title>
        <authorList>
            <person name="Erkel C."/>
            <person name="Kube M."/>
            <person name="Reinhardt R."/>
            <person name="Liesack W."/>
        </authorList>
    </citation>
    <scope>NUCLEOTIDE SEQUENCE [LARGE SCALE GENOMIC DNA]</scope>
    <source>
        <strain evidence="2">DSM 22066 / NBRC 105507 / MRE50</strain>
    </source>
</reference>
<dbReference type="Pfam" id="PF06224">
    <property type="entry name" value="AlkZ-like"/>
    <property type="match status" value="1"/>
</dbReference>
<dbReference type="InterPro" id="IPR009351">
    <property type="entry name" value="AlkZ-like"/>
</dbReference>
<dbReference type="STRING" id="351160.RCIX377"/>
<evidence type="ECO:0008006" key="3">
    <source>
        <dbReference type="Google" id="ProtNLM"/>
    </source>
</evidence>
<dbReference type="EMBL" id="AM114193">
    <property type="protein sequence ID" value="CAJ35821.1"/>
    <property type="molecule type" value="Genomic_DNA"/>
</dbReference>
<dbReference type="Proteomes" id="UP000000663">
    <property type="component" value="Chromosome"/>
</dbReference>
<dbReference type="RefSeq" id="WP_012036680.1">
    <property type="nucleotide sequence ID" value="NC_009464.1"/>
</dbReference>
<proteinExistence type="predicted"/>
<organism evidence="1 2">
    <name type="scientific">Methanocella arvoryzae (strain DSM 22066 / NBRC 105507 / MRE50)</name>
    <dbReference type="NCBI Taxonomy" id="351160"/>
    <lineage>
        <taxon>Archaea</taxon>
        <taxon>Methanobacteriati</taxon>
        <taxon>Methanobacteriota</taxon>
        <taxon>Stenosarchaea group</taxon>
        <taxon>Methanomicrobia</taxon>
        <taxon>Methanocellales</taxon>
        <taxon>Methanocellaceae</taxon>
        <taxon>Methanocella</taxon>
    </lineage>
</organism>
<name>Q0W722_METAR</name>
<dbReference type="PANTHER" id="PTHR38479:SF2">
    <property type="entry name" value="WINGED HELIX DNA-BINDING DOMAIN-CONTAINING PROTEIN"/>
    <property type="match status" value="1"/>
</dbReference>
<dbReference type="AlphaFoldDB" id="Q0W722"/>
<evidence type="ECO:0000313" key="2">
    <source>
        <dbReference type="Proteomes" id="UP000000663"/>
    </source>
</evidence>
<sequence length="382" mass="41806">MKIYSPTAVNAFILEKQMLANRKASSLEEAVKDLLVIDSGSLPNTCYSLSLRVKNFNPAAFQQSLSGGRLARVRGLKGNLQVMHTDLMPAVFAASAESREARAKSLLQGWGIGEDEYRRTSAAIIEALGTKEKTLPQLKNGLKPGVSRDLVKTKGKKKERSTNVAVVATAMWERWELLRGGTGRAPCEDPGRYSLFSRRFGRMKLDMDRKEAVRKLAGQYVAAYGPVSVDDIAWWLGISVKEAQATLDRKALEQVEIEGCAGEYFTAAGQDIGDKEPGTAIAILAADDPYVKAYARRERFVPGLYLDRMITRFGESVSTAVIGGAVTGIWHIDREMEGDLVDVELFGPVAEGLDPVVECAAEAAGRFFTGDHVPVRISIYKK</sequence>
<dbReference type="OrthoDB" id="303731at2157"/>
<dbReference type="GeneID" id="5143650"/>
<keyword evidence="2" id="KW-1185">Reference proteome</keyword>
<dbReference type="KEGG" id="rci:RCIX377"/>
<accession>Q0W722</accession>
<gene>
    <name evidence="1" type="ORF">RCIX377</name>
</gene>
<protein>
    <recommendedName>
        <fullName evidence="3">Winged helix DNA-binding domain-containing protein</fullName>
    </recommendedName>
</protein>
<dbReference type="eggNOG" id="arCOG11014">
    <property type="taxonomic scope" value="Archaea"/>
</dbReference>
<evidence type="ECO:0000313" key="1">
    <source>
        <dbReference type="EMBL" id="CAJ35821.1"/>
    </source>
</evidence>